<feature type="compositionally biased region" description="Polar residues" evidence="7">
    <location>
        <begin position="132"/>
        <end position="161"/>
    </location>
</feature>
<dbReference type="InterPro" id="IPR012423">
    <property type="entry name" value="Eaf7/MRGBP"/>
</dbReference>
<dbReference type="PANTHER" id="PTHR13581:SF5">
    <property type="entry name" value="MRG_MORF4L-BINDING PROTEIN"/>
    <property type="match status" value="1"/>
</dbReference>
<keyword evidence="9" id="KW-1185">Reference proteome</keyword>
<dbReference type="Proteomes" id="UP000807716">
    <property type="component" value="Unassembled WGS sequence"/>
</dbReference>
<feature type="compositionally biased region" description="Acidic residues" evidence="7">
    <location>
        <begin position="85"/>
        <end position="99"/>
    </location>
</feature>
<keyword evidence="5" id="KW-0804">Transcription</keyword>
<evidence type="ECO:0000313" key="9">
    <source>
        <dbReference type="Proteomes" id="UP000807716"/>
    </source>
</evidence>
<gene>
    <name evidence="8" type="ORF">DFQ27_004156</name>
</gene>
<sequence>MEVDEEVQRTPDQWDATMEMALAYAAIKFKPVGMHRHFRMVNLHRLFNKQSPTPCTITELWAKLETMYDLQALNEREDALMFADEDDDDEDDEDEDDSDGYQTPNFRYSEEFVLPLHEFDHLVTEIAHDGSRNTSPSPSIRTTRGREGSQTPSVADSSRASTPDEEDGPRKQRRTSRTTKKSDVGETSSPRTSGGSSRRTTRAKADAPSTRTRKTGKK</sequence>
<evidence type="ECO:0000256" key="3">
    <source>
        <dbReference type="ARBA" id="ARBA00022853"/>
    </source>
</evidence>
<reference evidence="8" key="1">
    <citation type="journal article" date="2020" name="Fungal Divers.">
        <title>Resolving the Mortierellaceae phylogeny through synthesis of multi-gene phylogenetics and phylogenomics.</title>
        <authorList>
            <person name="Vandepol N."/>
            <person name="Liber J."/>
            <person name="Desiro A."/>
            <person name="Na H."/>
            <person name="Kennedy M."/>
            <person name="Barry K."/>
            <person name="Grigoriev I.V."/>
            <person name="Miller A.N."/>
            <person name="O'Donnell K."/>
            <person name="Stajich J.E."/>
            <person name="Bonito G."/>
        </authorList>
    </citation>
    <scope>NUCLEOTIDE SEQUENCE</scope>
    <source>
        <strain evidence="8">BC1065</strain>
    </source>
</reference>
<comment type="caution">
    <text evidence="8">The sequence shown here is derived from an EMBL/GenBank/DDBJ whole genome shotgun (WGS) entry which is preliminary data.</text>
</comment>
<dbReference type="GO" id="GO:0005634">
    <property type="term" value="C:nucleus"/>
    <property type="evidence" value="ECO:0007669"/>
    <property type="project" value="UniProtKB-SubCell"/>
</dbReference>
<protein>
    <recommendedName>
        <fullName evidence="10">Chromatin modification-related protein EAF7</fullName>
    </recommendedName>
</protein>
<organism evidence="8 9">
    <name type="scientific">Actinomortierella ambigua</name>
    <dbReference type="NCBI Taxonomy" id="1343610"/>
    <lineage>
        <taxon>Eukaryota</taxon>
        <taxon>Fungi</taxon>
        <taxon>Fungi incertae sedis</taxon>
        <taxon>Mucoromycota</taxon>
        <taxon>Mortierellomycotina</taxon>
        <taxon>Mortierellomycetes</taxon>
        <taxon>Mortierellales</taxon>
        <taxon>Mortierellaceae</taxon>
        <taxon>Actinomortierella</taxon>
    </lineage>
</organism>
<dbReference type="Pfam" id="PF07904">
    <property type="entry name" value="Eaf7"/>
    <property type="match status" value="1"/>
</dbReference>
<keyword evidence="4" id="KW-0805">Transcription regulation</keyword>
<name>A0A9P6Q4M1_9FUNG</name>
<evidence type="ECO:0000256" key="2">
    <source>
        <dbReference type="ARBA" id="ARBA00007117"/>
    </source>
</evidence>
<dbReference type="GO" id="GO:0035267">
    <property type="term" value="C:NuA4 histone acetyltransferase complex"/>
    <property type="evidence" value="ECO:0007669"/>
    <property type="project" value="TreeGrafter"/>
</dbReference>
<comment type="similarity">
    <text evidence="2">Belongs to the EAF7 family.</text>
</comment>
<evidence type="ECO:0000256" key="5">
    <source>
        <dbReference type="ARBA" id="ARBA00023163"/>
    </source>
</evidence>
<feature type="region of interest" description="Disordered" evidence="7">
    <location>
        <begin position="85"/>
        <end position="104"/>
    </location>
</feature>
<dbReference type="AlphaFoldDB" id="A0A9P6Q4M1"/>
<feature type="compositionally biased region" description="Low complexity" evidence="7">
    <location>
        <begin position="187"/>
        <end position="198"/>
    </location>
</feature>
<dbReference type="GO" id="GO:0006325">
    <property type="term" value="P:chromatin organization"/>
    <property type="evidence" value="ECO:0007669"/>
    <property type="project" value="UniProtKB-KW"/>
</dbReference>
<evidence type="ECO:0008006" key="10">
    <source>
        <dbReference type="Google" id="ProtNLM"/>
    </source>
</evidence>
<evidence type="ECO:0000256" key="6">
    <source>
        <dbReference type="ARBA" id="ARBA00023242"/>
    </source>
</evidence>
<evidence type="ECO:0000313" key="8">
    <source>
        <dbReference type="EMBL" id="KAG0259289.1"/>
    </source>
</evidence>
<keyword evidence="3" id="KW-0156">Chromatin regulator</keyword>
<feature type="region of interest" description="Disordered" evidence="7">
    <location>
        <begin position="127"/>
        <end position="218"/>
    </location>
</feature>
<evidence type="ECO:0000256" key="7">
    <source>
        <dbReference type="SAM" id="MobiDB-lite"/>
    </source>
</evidence>
<keyword evidence="6" id="KW-0539">Nucleus</keyword>
<evidence type="ECO:0000256" key="4">
    <source>
        <dbReference type="ARBA" id="ARBA00023015"/>
    </source>
</evidence>
<evidence type="ECO:0000256" key="1">
    <source>
        <dbReference type="ARBA" id="ARBA00004123"/>
    </source>
</evidence>
<proteinExistence type="inferred from homology"/>
<comment type="subcellular location">
    <subcellularLocation>
        <location evidence="1">Nucleus</location>
    </subcellularLocation>
</comment>
<dbReference type="OrthoDB" id="5595141at2759"/>
<dbReference type="EMBL" id="JAAAJB010000290">
    <property type="protein sequence ID" value="KAG0259289.1"/>
    <property type="molecule type" value="Genomic_DNA"/>
</dbReference>
<dbReference type="GO" id="GO:0006357">
    <property type="term" value="P:regulation of transcription by RNA polymerase II"/>
    <property type="evidence" value="ECO:0007669"/>
    <property type="project" value="TreeGrafter"/>
</dbReference>
<accession>A0A9P6Q4M1</accession>
<dbReference type="PANTHER" id="PTHR13581">
    <property type="entry name" value="MRG-BINDING PROTEIN"/>
    <property type="match status" value="1"/>
</dbReference>